<gene>
    <name evidence="3" type="ORF">ISU02_01835</name>
</gene>
<keyword evidence="4" id="KW-1185">Reference proteome</keyword>
<dbReference type="EMBL" id="JADKNH010000001">
    <property type="protein sequence ID" value="MBF4691836.1"/>
    <property type="molecule type" value="Genomic_DNA"/>
</dbReference>
<accession>A0ABR9ZNE2</accession>
<comment type="caution">
    <text evidence="3">The sequence shown here is derived from an EMBL/GenBank/DDBJ whole genome shotgun (WGS) entry which is preliminary data.</text>
</comment>
<evidence type="ECO:0000313" key="4">
    <source>
        <dbReference type="Proteomes" id="UP000614200"/>
    </source>
</evidence>
<name>A0ABR9ZNE2_9FIRM</name>
<dbReference type="RefSeq" id="WP_194700067.1">
    <property type="nucleotide sequence ID" value="NZ_JADKNH010000001.1"/>
</dbReference>
<keyword evidence="1" id="KW-0597">Phosphoprotein</keyword>
<reference evidence="3 4" key="1">
    <citation type="submission" date="2020-11" db="EMBL/GenBank/DDBJ databases">
        <title>Fusibacter basophilias sp. nov.</title>
        <authorList>
            <person name="Qiu D."/>
        </authorList>
    </citation>
    <scope>NUCLEOTIDE SEQUENCE [LARGE SCALE GENOMIC DNA]</scope>
    <source>
        <strain evidence="3 4">Q10-2</strain>
    </source>
</reference>
<dbReference type="PANTHER" id="PTHR11596:SF5">
    <property type="entry name" value="ALKALINE PHOSPHATASE"/>
    <property type="match status" value="1"/>
</dbReference>
<dbReference type="SUPFAM" id="SSF53649">
    <property type="entry name" value="Alkaline phosphatase-like"/>
    <property type="match status" value="1"/>
</dbReference>
<dbReference type="Proteomes" id="UP000614200">
    <property type="component" value="Unassembled WGS sequence"/>
</dbReference>
<dbReference type="Gene3D" id="3.40.720.10">
    <property type="entry name" value="Alkaline Phosphatase, subunit A"/>
    <property type="match status" value="1"/>
</dbReference>
<evidence type="ECO:0000256" key="1">
    <source>
        <dbReference type="ARBA" id="ARBA00022553"/>
    </source>
</evidence>
<comment type="similarity">
    <text evidence="2">Belongs to the alkaline phosphatase family.</text>
</comment>
<dbReference type="PANTHER" id="PTHR11596">
    <property type="entry name" value="ALKALINE PHOSPHATASE"/>
    <property type="match status" value="1"/>
</dbReference>
<evidence type="ECO:0000313" key="3">
    <source>
        <dbReference type="EMBL" id="MBF4691836.1"/>
    </source>
</evidence>
<organism evidence="3 4">
    <name type="scientific">Fusibacter ferrireducens</name>
    <dbReference type="NCBI Taxonomy" id="2785058"/>
    <lineage>
        <taxon>Bacteria</taxon>
        <taxon>Bacillati</taxon>
        <taxon>Bacillota</taxon>
        <taxon>Clostridia</taxon>
        <taxon>Eubacteriales</taxon>
        <taxon>Eubacteriales Family XII. Incertae Sedis</taxon>
        <taxon>Fusibacter</taxon>
    </lineage>
</organism>
<dbReference type="SMART" id="SM00098">
    <property type="entry name" value="alkPPc"/>
    <property type="match status" value="1"/>
</dbReference>
<dbReference type="Pfam" id="PF00245">
    <property type="entry name" value="Alk_phosphatase"/>
    <property type="match status" value="1"/>
</dbReference>
<dbReference type="InterPro" id="IPR017850">
    <property type="entry name" value="Alkaline_phosphatase_core_sf"/>
</dbReference>
<evidence type="ECO:0000256" key="2">
    <source>
        <dbReference type="RuleBase" id="RU003946"/>
    </source>
</evidence>
<dbReference type="CDD" id="cd16012">
    <property type="entry name" value="ALP"/>
    <property type="match status" value="1"/>
</dbReference>
<protein>
    <submittedName>
        <fullName evidence="3">Alkaline phosphatase</fullName>
    </submittedName>
</protein>
<proteinExistence type="inferred from homology"/>
<sequence>MKILSKKIIASLLVLTLMIGGSFALSYMNPTAQAITTDNTWSGTAPKYVFLFIGDGMSYPQFTSANDYLGAVAYEGKKVESKNLGFTEFPVTGAAMTFDSSSFCPDSASTATSMSTGFKTLSGIINMDEQKSIAYETISEKLKKQKGYKIGVISSVPINHATPAAFYAHQPSRNNYYDIALELVNSDFDYFGGGGFLQQTGKSGDQKDILDIAKAKGYTVANTKESILGLTAASGKVIAINPELVGGALPYEIDRKAGELSLADFTRKGIDTLYNENGFFMMVEGGKIDWACHANDAMASIKDTIAFNDAVSEAVKFYEKYPDDTLIVVTGDHETGGLTIGFAGTKYSTYLDNLSNQEGSYEVFDKSVASYRTHKTPFETVLKDIKAQFGLMTEKDADASKNAEMVLSDFEYNKLKSAYEMSMIEKSDRKLSEEESLLYGGYEPLTVTITHLLNNKSGIGWTSYSHTGIPVAVFSNGKGSHLFNGYYNNTDIFVKLKALTNVK</sequence>
<dbReference type="PRINTS" id="PR00113">
    <property type="entry name" value="ALKPHPHTASE"/>
</dbReference>
<dbReference type="InterPro" id="IPR001952">
    <property type="entry name" value="Alkaline_phosphatase"/>
</dbReference>
<dbReference type="Gene3D" id="1.10.60.40">
    <property type="match status" value="1"/>
</dbReference>